<organism evidence="1 2">
    <name type="scientific">Tothia fuscella</name>
    <dbReference type="NCBI Taxonomy" id="1048955"/>
    <lineage>
        <taxon>Eukaryota</taxon>
        <taxon>Fungi</taxon>
        <taxon>Dikarya</taxon>
        <taxon>Ascomycota</taxon>
        <taxon>Pezizomycotina</taxon>
        <taxon>Dothideomycetes</taxon>
        <taxon>Pleosporomycetidae</taxon>
        <taxon>Venturiales</taxon>
        <taxon>Cylindrosympodiaceae</taxon>
        <taxon>Tothia</taxon>
    </lineage>
</organism>
<keyword evidence="2" id="KW-1185">Reference proteome</keyword>
<protein>
    <submittedName>
        <fullName evidence="1">Uncharacterized protein</fullName>
    </submittedName>
</protein>
<evidence type="ECO:0000313" key="1">
    <source>
        <dbReference type="EMBL" id="KAF2430611.1"/>
    </source>
</evidence>
<gene>
    <name evidence="1" type="ORF">EJ08DRAFT_697093</name>
</gene>
<dbReference type="Proteomes" id="UP000800235">
    <property type="component" value="Unassembled WGS sequence"/>
</dbReference>
<comment type="caution">
    <text evidence="1">The sequence shown here is derived from an EMBL/GenBank/DDBJ whole genome shotgun (WGS) entry which is preliminary data.</text>
</comment>
<dbReference type="AlphaFoldDB" id="A0A9P4TYS3"/>
<reference evidence="1" key="1">
    <citation type="journal article" date="2020" name="Stud. Mycol.">
        <title>101 Dothideomycetes genomes: a test case for predicting lifestyles and emergence of pathogens.</title>
        <authorList>
            <person name="Haridas S."/>
            <person name="Albert R."/>
            <person name="Binder M."/>
            <person name="Bloem J."/>
            <person name="Labutti K."/>
            <person name="Salamov A."/>
            <person name="Andreopoulos B."/>
            <person name="Baker S."/>
            <person name="Barry K."/>
            <person name="Bills G."/>
            <person name="Bluhm B."/>
            <person name="Cannon C."/>
            <person name="Castanera R."/>
            <person name="Culley D."/>
            <person name="Daum C."/>
            <person name="Ezra D."/>
            <person name="Gonzalez J."/>
            <person name="Henrissat B."/>
            <person name="Kuo A."/>
            <person name="Liang C."/>
            <person name="Lipzen A."/>
            <person name="Lutzoni F."/>
            <person name="Magnuson J."/>
            <person name="Mondo S."/>
            <person name="Nolan M."/>
            <person name="Ohm R."/>
            <person name="Pangilinan J."/>
            <person name="Park H.-J."/>
            <person name="Ramirez L."/>
            <person name="Alfaro M."/>
            <person name="Sun H."/>
            <person name="Tritt A."/>
            <person name="Yoshinaga Y."/>
            <person name="Zwiers L.-H."/>
            <person name="Turgeon B."/>
            <person name="Goodwin S."/>
            <person name="Spatafora J."/>
            <person name="Crous P."/>
            <person name="Grigoriev I."/>
        </authorList>
    </citation>
    <scope>NUCLEOTIDE SEQUENCE</scope>
    <source>
        <strain evidence="1">CBS 130266</strain>
    </source>
</reference>
<name>A0A9P4TYS3_9PEZI</name>
<evidence type="ECO:0000313" key="2">
    <source>
        <dbReference type="Proteomes" id="UP000800235"/>
    </source>
</evidence>
<sequence length="102" mass="11742">MSDSSEVPDPLAWGLIIYRTTDGDNDAWATFLRIFKAMAYDLIKEGGPERIDPEYPLEPEFSQELVDALSKTVYFDVRENREEFEGASHSKLYEHLLPWAEA</sequence>
<proteinExistence type="predicted"/>
<dbReference type="EMBL" id="MU007037">
    <property type="protein sequence ID" value="KAF2430611.1"/>
    <property type="molecule type" value="Genomic_DNA"/>
</dbReference>
<accession>A0A9P4TYS3</accession>